<dbReference type="InterPro" id="IPR029030">
    <property type="entry name" value="Caspase-like_dom_sf"/>
</dbReference>
<dbReference type="GO" id="GO:0004197">
    <property type="term" value="F:cysteine-type endopeptidase activity"/>
    <property type="evidence" value="ECO:0007669"/>
    <property type="project" value="InterPro"/>
</dbReference>
<reference evidence="3" key="1">
    <citation type="submission" date="2019-03" db="EMBL/GenBank/DDBJ databases">
        <authorList>
            <person name="Mank J."/>
            <person name="Almeida P."/>
        </authorList>
    </citation>
    <scope>NUCLEOTIDE SEQUENCE</scope>
    <source>
        <strain evidence="3">78183</strain>
    </source>
</reference>
<comment type="similarity">
    <text evidence="1">Belongs to the peptidase C14B family.</text>
</comment>
<feature type="domain" description="Peptidase C14 caspase" evidence="2">
    <location>
        <begin position="86"/>
        <end position="344"/>
    </location>
</feature>
<dbReference type="PANTHER" id="PTHR48104:SF2">
    <property type="entry name" value="METACASPASE-1-LIKE ISOFORM X1"/>
    <property type="match status" value="1"/>
</dbReference>
<evidence type="ECO:0000256" key="1">
    <source>
        <dbReference type="ARBA" id="ARBA00009005"/>
    </source>
</evidence>
<dbReference type="GO" id="GO:0006508">
    <property type="term" value="P:proteolysis"/>
    <property type="evidence" value="ECO:0007669"/>
    <property type="project" value="InterPro"/>
</dbReference>
<dbReference type="AlphaFoldDB" id="A0A6N2MXA2"/>
<dbReference type="Pfam" id="PF00656">
    <property type="entry name" value="Peptidase_C14"/>
    <property type="match status" value="2"/>
</dbReference>
<protein>
    <recommendedName>
        <fullName evidence="2">Peptidase C14 caspase domain-containing protein</fullName>
    </recommendedName>
</protein>
<evidence type="ECO:0000259" key="2">
    <source>
        <dbReference type="Pfam" id="PF00656"/>
    </source>
</evidence>
<dbReference type="EMBL" id="CAADRP010001985">
    <property type="protein sequence ID" value="VFU58322.1"/>
    <property type="molecule type" value="Genomic_DNA"/>
</dbReference>
<dbReference type="GO" id="GO:0005737">
    <property type="term" value="C:cytoplasm"/>
    <property type="evidence" value="ECO:0007669"/>
    <property type="project" value="TreeGrafter"/>
</dbReference>
<dbReference type="InterPro" id="IPR011600">
    <property type="entry name" value="Pept_C14_caspase"/>
</dbReference>
<accession>A0A6N2MXA2</accession>
<dbReference type="PANTHER" id="PTHR48104">
    <property type="entry name" value="METACASPASE-4"/>
    <property type="match status" value="1"/>
</dbReference>
<organism evidence="3">
    <name type="scientific">Salix viminalis</name>
    <name type="common">Common osier</name>
    <name type="synonym">Basket willow</name>
    <dbReference type="NCBI Taxonomy" id="40686"/>
    <lineage>
        <taxon>Eukaryota</taxon>
        <taxon>Viridiplantae</taxon>
        <taxon>Streptophyta</taxon>
        <taxon>Embryophyta</taxon>
        <taxon>Tracheophyta</taxon>
        <taxon>Spermatophyta</taxon>
        <taxon>Magnoliopsida</taxon>
        <taxon>eudicotyledons</taxon>
        <taxon>Gunneridae</taxon>
        <taxon>Pentapetalae</taxon>
        <taxon>rosids</taxon>
        <taxon>fabids</taxon>
        <taxon>Malpighiales</taxon>
        <taxon>Salicaceae</taxon>
        <taxon>Saliceae</taxon>
        <taxon>Salix</taxon>
    </lineage>
</organism>
<gene>
    <name evidence="3" type="ORF">SVIM_LOCUS425495</name>
</gene>
<dbReference type="InterPro" id="IPR050452">
    <property type="entry name" value="Metacaspase"/>
</dbReference>
<evidence type="ECO:0000313" key="3">
    <source>
        <dbReference type="EMBL" id="VFU58322.1"/>
    </source>
</evidence>
<name>A0A6N2MXA2_SALVM</name>
<dbReference type="SUPFAM" id="SSF52129">
    <property type="entry name" value="Caspase-like"/>
    <property type="match status" value="2"/>
</dbReference>
<feature type="domain" description="Peptidase C14 caspase" evidence="2">
    <location>
        <begin position="398"/>
        <end position="641"/>
    </location>
</feature>
<dbReference type="Gene3D" id="3.40.50.12660">
    <property type="match status" value="2"/>
</dbReference>
<proteinExistence type="inferred from homology"/>
<sequence length="651" mass="74139">MHRQRLSLTTENFTGVRCPICNMMNPVPASERRRSKDCRIQKLLVKAWEKISDDLKISRKKPELLNKMPSPSEIWRSSPGTRTATKRALLIGVTYKRKYMLKGTINDVKSMRELLINNFGFKEESIKVLTEQGTTREKIVESMEWLVKDCQAGDSLVFYFSGHGIRKLDFEGDERDGFDENICPVDFLTEGIISDNEINSLIVWPLKKDVTLHAIVDACHSGTVLDLEHFYNREQKRWEDNSPPSGNARKHTDGGMAISISACQDHEIAVDTSAFTKTMNGALTYLLVYILKKYPGLTYGDLLDLIHEELSKFNEGGCLPAKFLRKIFKNQLLQTPQISSSKPFDLLKINDPVPTSERRRSKDCRIQKLLVKAREKISDDPMISRKKPESLNKMPSPFRNSAYMLKGTVNDVKSMRELLIKNFGFKEENIQVLTDLQMNTMEWLVKDCQAGDSLVFYFSGHGLRKPDFEGDERDGFDKNICPVDFLTEGMISDSEINSLIVWPLKKDVTLHAIVDASHSGTVLDLEHVYNREQKRWEDNSPPSGNARKHTDGGLAISISACQDHEIAVDTSAFTKTMNGALTYLLVYILKKHRGLTYGDLLDLIHEELSKFNEGGCLPAKFLRKIFKNQLLQTPQISSSKPFDVYKKHFLL</sequence>